<keyword evidence="3" id="KW-0472">Membrane</keyword>
<dbReference type="InterPro" id="IPR052990">
    <property type="entry name" value="Sulfoquinovosidase_GH31"/>
</dbReference>
<dbReference type="SUPFAM" id="SSF51011">
    <property type="entry name" value="Glycosyl hydrolase domain"/>
    <property type="match status" value="1"/>
</dbReference>
<dbReference type="EMBL" id="JACHWU010000002">
    <property type="protein sequence ID" value="MBB3051355.1"/>
    <property type="molecule type" value="Genomic_DNA"/>
</dbReference>
<accession>A0A839S174</accession>
<keyword evidence="3" id="KW-1133">Transmembrane helix</keyword>
<dbReference type="SUPFAM" id="SSF51445">
    <property type="entry name" value="(Trans)glycosidases"/>
    <property type="match status" value="1"/>
</dbReference>
<dbReference type="Pfam" id="PF01055">
    <property type="entry name" value="Glyco_hydro_31_2nd"/>
    <property type="match status" value="1"/>
</dbReference>
<keyword evidence="3" id="KW-0812">Transmembrane</keyword>
<dbReference type="CDD" id="cd06594">
    <property type="entry name" value="GH31_glucosidase_YihQ"/>
    <property type="match status" value="1"/>
</dbReference>
<evidence type="ECO:0000313" key="7">
    <source>
        <dbReference type="Proteomes" id="UP000550714"/>
    </source>
</evidence>
<evidence type="ECO:0000256" key="3">
    <source>
        <dbReference type="SAM" id="Phobius"/>
    </source>
</evidence>
<dbReference type="RefSeq" id="WP_183653097.1">
    <property type="nucleotide sequence ID" value="NZ_JACHWU010000002.1"/>
</dbReference>
<dbReference type="InterPro" id="IPR013780">
    <property type="entry name" value="Glyco_hydro_b"/>
</dbReference>
<evidence type="ECO:0000256" key="2">
    <source>
        <dbReference type="RuleBase" id="RU361185"/>
    </source>
</evidence>
<dbReference type="GO" id="GO:0004558">
    <property type="term" value="F:alpha-1,4-glucosidase activity"/>
    <property type="evidence" value="ECO:0007669"/>
    <property type="project" value="UniProtKB-EC"/>
</dbReference>
<proteinExistence type="inferred from homology"/>
<keyword evidence="2 6" id="KW-0378">Hydrolase</keyword>
<feature type="domain" description="Glycoside hydrolase family 31 TIM barrel" evidence="4">
    <location>
        <begin position="334"/>
        <end position="648"/>
    </location>
</feature>
<protein>
    <submittedName>
        <fullName evidence="6">Alpha-glucosidase</fullName>
        <ecNumber evidence="6">3.2.1.20</ecNumber>
    </submittedName>
</protein>
<reference evidence="6 7" key="1">
    <citation type="submission" date="2020-08" db="EMBL/GenBank/DDBJ databases">
        <title>Genomic Encyclopedia of Type Strains, Phase III (KMG-III): the genomes of soil and plant-associated and newly described type strains.</title>
        <authorList>
            <person name="Whitman W."/>
        </authorList>
    </citation>
    <scope>NUCLEOTIDE SEQUENCE [LARGE SCALE GENOMIC DNA]</scope>
    <source>
        <strain evidence="6 7">CECT 8577</strain>
    </source>
</reference>
<comment type="similarity">
    <text evidence="1 2">Belongs to the glycosyl hydrolase 31 family.</text>
</comment>
<dbReference type="InterPro" id="IPR017853">
    <property type="entry name" value="GH"/>
</dbReference>
<dbReference type="Gene3D" id="3.20.20.80">
    <property type="entry name" value="Glycosidases"/>
    <property type="match status" value="1"/>
</dbReference>
<evidence type="ECO:0000313" key="6">
    <source>
        <dbReference type="EMBL" id="MBB3051355.1"/>
    </source>
</evidence>
<evidence type="ECO:0000256" key="1">
    <source>
        <dbReference type="ARBA" id="ARBA00007806"/>
    </source>
</evidence>
<feature type="transmembrane region" description="Helical" evidence="3">
    <location>
        <begin position="12"/>
        <end position="32"/>
    </location>
</feature>
<organism evidence="6 7">
    <name type="scientific">Prauserella isguenensis</name>
    <dbReference type="NCBI Taxonomy" id="1470180"/>
    <lineage>
        <taxon>Bacteria</taxon>
        <taxon>Bacillati</taxon>
        <taxon>Actinomycetota</taxon>
        <taxon>Actinomycetes</taxon>
        <taxon>Pseudonocardiales</taxon>
        <taxon>Pseudonocardiaceae</taxon>
        <taxon>Prauserella</taxon>
    </lineage>
</organism>
<dbReference type="InterPro" id="IPR000322">
    <property type="entry name" value="Glyco_hydro_31_TIM"/>
</dbReference>
<evidence type="ECO:0000259" key="4">
    <source>
        <dbReference type="Pfam" id="PF01055"/>
    </source>
</evidence>
<gene>
    <name evidence="6" type="ORF">FHS23_002378</name>
</gene>
<name>A0A839S174_9PSEU</name>
<keyword evidence="7" id="KW-1185">Reference proteome</keyword>
<dbReference type="Pfam" id="PF21365">
    <property type="entry name" value="Glyco_hydro_31_3rd"/>
    <property type="match status" value="1"/>
</dbReference>
<dbReference type="InterPro" id="IPR044112">
    <property type="entry name" value="YihQ_TIM-like"/>
</dbReference>
<sequence>MPASRSRLRRIRIPAVLTVVAVLVAAAIVTWARVPRDDLEVLEPGGLRVSPGTPAATTAGGVTVTVHSGGPSGAGARVVVETEHAAVWSSDPGHAFLGAGRGTLESEEDRGHLWVRTGHDHRWTGQRLDRVTTNDRGVVLTGRLEDLAGTPGPTWRAEFTATEHGVRLDALLGGEGGPTSLGFWSAREGRSAVHGFGEQFTDFDLDGRVLPVVIREQGVGRGEQPITALADVTNHGAGGTEEMTYAAWASWVTEDLRGVRLDPTLRTSHAPAVADTTAEGRVGLEIRATRLRAELVTADTPLDLVARQHAGTDRPALADWTSDGAVVGIQGGTASVRRTVDSLRSAGTRVSGVWLQDWTGQRTTSFGDRLWWTWQLDRKRYPRWEELVSDLAADGITVTTYVNPFLVDPARQRPAPDRNLYAEAAARGYLVTTAGGRPYPLDQGDFDAYLVDLTDEAARDWYAEVIATEVLTDGVRGAMADFGEGLPLDAVLADGDAVTAHNRWPALWAETVRDACERAGKPDCVTWFRAGSLGMAADAPMFWNGDQLTSFSAHDGLASVLRGTFSAGVSGWPLVHSDVGGYTSIDAVVKDYVRSPELLARWAELAAFGVMMRTHEGNRPAANVQVNDARVRKHFARATRIYAALADYRREVVAHATETGVPAIRHGWLNVPGTAAGRDDDQFFLGSSVLVAPVITEGAREVEVTLPPGRWRHLLTGKVYDGAATRTVPAPIGTPAAFVETSDPWADRLTDAVASR</sequence>
<feature type="domain" description="Glycosyl hydrolase family 31 C-terminal" evidence="5">
    <location>
        <begin position="660"/>
        <end position="733"/>
    </location>
</feature>
<comment type="caution">
    <text evidence="6">The sequence shown here is derived from an EMBL/GenBank/DDBJ whole genome shotgun (WGS) entry which is preliminary data.</text>
</comment>
<dbReference type="PANTHER" id="PTHR46959:SF2">
    <property type="entry name" value="SULFOQUINOVOSIDASE"/>
    <property type="match status" value="1"/>
</dbReference>
<dbReference type="AlphaFoldDB" id="A0A839S174"/>
<dbReference type="Proteomes" id="UP000550714">
    <property type="component" value="Unassembled WGS sequence"/>
</dbReference>
<dbReference type="InterPro" id="IPR048395">
    <property type="entry name" value="Glyco_hydro_31_C"/>
</dbReference>
<keyword evidence="2 6" id="KW-0326">Glycosidase</keyword>
<dbReference type="EC" id="3.2.1.20" evidence="6"/>
<evidence type="ECO:0000259" key="5">
    <source>
        <dbReference type="Pfam" id="PF21365"/>
    </source>
</evidence>
<dbReference type="PANTHER" id="PTHR46959">
    <property type="entry name" value="SULFOQUINOVOSIDASE"/>
    <property type="match status" value="1"/>
</dbReference>
<dbReference type="NCBIfam" id="NF007746">
    <property type="entry name" value="PRK10426.1"/>
    <property type="match status" value="1"/>
</dbReference>
<dbReference type="Gene3D" id="2.60.40.1180">
    <property type="entry name" value="Golgi alpha-mannosidase II"/>
    <property type="match status" value="1"/>
</dbReference>
<dbReference type="GO" id="GO:0005975">
    <property type="term" value="P:carbohydrate metabolic process"/>
    <property type="evidence" value="ECO:0007669"/>
    <property type="project" value="InterPro"/>
</dbReference>